<dbReference type="EMBL" id="BONG01000015">
    <property type="protein sequence ID" value="GIF89439.1"/>
    <property type="molecule type" value="Genomic_DNA"/>
</dbReference>
<dbReference type="InterPro" id="IPR003399">
    <property type="entry name" value="Mce/MlaD"/>
</dbReference>
<keyword evidence="5" id="KW-1185">Reference proteome</keyword>
<dbReference type="Proteomes" id="UP000619293">
    <property type="component" value="Unassembled WGS sequence"/>
</dbReference>
<keyword evidence="1" id="KW-1133">Transmembrane helix</keyword>
<evidence type="ECO:0000259" key="3">
    <source>
        <dbReference type="Pfam" id="PF11887"/>
    </source>
</evidence>
<sequence>MKRLVPTRPLTRLRAAAARAISGGTRRTARPPRRSRPALVGAVGIVVALGLLLAAFRIDDLPLIGGGDTFHAAFRDASGLAEGNEVRIAGVKVGKVTGVALARGESGPYVRVTFRVRDVELGEHTGATIRIKTVLGQKYLALAPQGDGRLAEDAEIPLARTSSPFDVMQAVEGLAGTLQEIDTGQLAQAFTVLSETFADTPASVQASLSGLSRLSQTVASRDQQLRELLSHTRGVTKVLADRDEEFRKLLGDANLLLAEVQRRRDAIHTLLGATVELSEQLSGLVADNKDTLGPALRNLRTVVGVLQRNRTRLEATLTSLAPFVTAFANVTGNGRWFDSYVDGLVQGFTPSTGGR</sequence>
<gene>
    <name evidence="4" type="ORF">Cch02nite_28830</name>
</gene>
<evidence type="ECO:0000259" key="2">
    <source>
        <dbReference type="Pfam" id="PF02470"/>
    </source>
</evidence>
<dbReference type="InterPro" id="IPR005693">
    <property type="entry name" value="Mce"/>
</dbReference>
<dbReference type="AlphaFoldDB" id="A0A8J3K6J3"/>
<reference evidence="4 5" key="1">
    <citation type="submission" date="2021-01" db="EMBL/GenBank/DDBJ databases">
        <title>Whole genome shotgun sequence of Catellatospora chokoriensis NBRC 107358.</title>
        <authorList>
            <person name="Komaki H."/>
            <person name="Tamura T."/>
        </authorList>
    </citation>
    <scope>NUCLEOTIDE SEQUENCE [LARGE SCALE GENOMIC DNA]</scope>
    <source>
        <strain evidence="4 5">NBRC 107358</strain>
    </source>
</reference>
<keyword evidence="1" id="KW-0472">Membrane</keyword>
<dbReference type="PANTHER" id="PTHR33371">
    <property type="entry name" value="INTERMEMBRANE PHOSPHOLIPID TRANSPORT SYSTEM BINDING PROTEIN MLAD-RELATED"/>
    <property type="match status" value="1"/>
</dbReference>
<evidence type="ECO:0000256" key="1">
    <source>
        <dbReference type="SAM" id="Phobius"/>
    </source>
</evidence>
<dbReference type="Pfam" id="PF02470">
    <property type="entry name" value="MlaD"/>
    <property type="match status" value="1"/>
</dbReference>
<evidence type="ECO:0000313" key="4">
    <source>
        <dbReference type="EMBL" id="GIF89439.1"/>
    </source>
</evidence>
<dbReference type="InterPro" id="IPR052336">
    <property type="entry name" value="MlaD_Phospholipid_Transporter"/>
</dbReference>
<dbReference type="Pfam" id="PF11887">
    <property type="entry name" value="Mce4_CUP1"/>
    <property type="match status" value="1"/>
</dbReference>
<dbReference type="PANTHER" id="PTHR33371:SF18">
    <property type="entry name" value="MCE-FAMILY PROTEIN MCE3C"/>
    <property type="match status" value="1"/>
</dbReference>
<evidence type="ECO:0000313" key="5">
    <source>
        <dbReference type="Proteomes" id="UP000619293"/>
    </source>
</evidence>
<feature type="transmembrane region" description="Helical" evidence="1">
    <location>
        <begin position="37"/>
        <end position="56"/>
    </location>
</feature>
<name>A0A8J3K6J3_9ACTN</name>
<dbReference type="GO" id="GO:0005576">
    <property type="term" value="C:extracellular region"/>
    <property type="evidence" value="ECO:0007669"/>
    <property type="project" value="TreeGrafter"/>
</dbReference>
<comment type="caution">
    <text evidence="4">The sequence shown here is derived from an EMBL/GenBank/DDBJ whole genome shotgun (WGS) entry which is preliminary data.</text>
</comment>
<feature type="domain" description="Mammalian cell entry C-terminal" evidence="3">
    <location>
        <begin position="149"/>
        <end position="334"/>
    </location>
</feature>
<dbReference type="RefSeq" id="WP_239120538.1">
    <property type="nucleotide sequence ID" value="NZ_BAAALB010000006.1"/>
</dbReference>
<dbReference type="PRINTS" id="PR01782">
    <property type="entry name" value="MCEVIRFACTOR"/>
</dbReference>
<feature type="domain" description="Mce/MlaD" evidence="2">
    <location>
        <begin position="67"/>
        <end position="144"/>
    </location>
</feature>
<dbReference type="InterPro" id="IPR024516">
    <property type="entry name" value="Mce_C"/>
</dbReference>
<keyword evidence="1" id="KW-0812">Transmembrane</keyword>
<dbReference type="NCBIfam" id="TIGR00996">
    <property type="entry name" value="Mtu_fam_mce"/>
    <property type="match status" value="1"/>
</dbReference>
<protein>
    <submittedName>
        <fullName evidence="4">ABC transporter substrate-binding protein</fullName>
    </submittedName>
</protein>
<accession>A0A8J3K6J3</accession>
<proteinExistence type="predicted"/>
<organism evidence="4 5">
    <name type="scientific">Catellatospora chokoriensis</name>
    <dbReference type="NCBI Taxonomy" id="310353"/>
    <lineage>
        <taxon>Bacteria</taxon>
        <taxon>Bacillati</taxon>
        <taxon>Actinomycetota</taxon>
        <taxon>Actinomycetes</taxon>
        <taxon>Micromonosporales</taxon>
        <taxon>Micromonosporaceae</taxon>
        <taxon>Catellatospora</taxon>
    </lineage>
</organism>